<dbReference type="OrthoDB" id="9786155at2"/>
<comment type="cofactor">
    <cofactor evidence="2">
        <name>Mn(2+)</name>
        <dbReference type="ChEBI" id="CHEBI:29035"/>
    </cofactor>
</comment>
<dbReference type="PATRIC" id="fig|1560234.3.peg.42"/>
<proteinExistence type="predicted"/>
<keyword evidence="6" id="KW-0479">Metal-binding</keyword>
<gene>
    <name evidence="9" type="ORF">SP90_00210</name>
</gene>
<evidence type="ECO:0000313" key="10">
    <source>
        <dbReference type="Proteomes" id="UP000091979"/>
    </source>
</evidence>
<keyword evidence="7 9" id="KW-0378">Hydrolase</keyword>
<protein>
    <recommendedName>
        <fullName evidence="5">5'-deoxynucleotidase</fullName>
        <ecNumber evidence="5">3.1.3.89</ecNumber>
    </recommendedName>
</protein>
<dbReference type="PANTHER" id="PTHR11845:SF13">
    <property type="entry name" value="5'-DEOXYNUCLEOTIDASE HDDC2"/>
    <property type="match status" value="1"/>
</dbReference>
<dbReference type="AlphaFoldDB" id="A0A1B7XPS1"/>
<comment type="caution">
    <text evidence="9">The sequence shown here is derived from an EMBL/GenBank/DDBJ whole genome shotgun (WGS) entry which is preliminary data.</text>
</comment>
<evidence type="ECO:0000256" key="7">
    <source>
        <dbReference type="ARBA" id="ARBA00022801"/>
    </source>
</evidence>
<feature type="domain" description="HD/PDEase" evidence="8">
    <location>
        <begin position="43"/>
        <end position="154"/>
    </location>
</feature>
<comment type="catalytic activity">
    <reaction evidence="1">
        <text>a 2'-deoxyribonucleoside 5'-phosphate + H2O = a 2'-deoxyribonucleoside + phosphate</text>
        <dbReference type="Rhea" id="RHEA:36167"/>
        <dbReference type="ChEBI" id="CHEBI:15377"/>
        <dbReference type="ChEBI" id="CHEBI:18274"/>
        <dbReference type="ChEBI" id="CHEBI:43474"/>
        <dbReference type="ChEBI" id="CHEBI:65317"/>
        <dbReference type="EC" id="3.1.3.89"/>
    </reaction>
</comment>
<accession>A0A1B7XPS1</accession>
<evidence type="ECO:0000259" key="8">
    <source>
        <dbReference type="SMART" id="SM00471"/>
    </source>
</evidence>
<evidence type="ECO:0000256" key="1">
    <source>
        <dbReference type="ARBA" id="ARBA00001638"/>
    </source>
</evidence>
<organism evidence="9 10">
    <name type="scientific">Halodesulfovibrio spirochaetisodalis</name>
    <dbReference type="NCBI Taxonomy" id="1560234"/>
    <lineage>
        <taxon>Bacteria</taxon>
        <taxon>Pseudomonadati</taxon>
        <taxon>Thermodesulfobacteriota</taxon>
        <taxon>Desulfovibrionia</taxon>
        <taxon>Desulfovibrionales</taxon>
        <taxon>Desulfovibrionaceae</taxon>
        <taxon>Halodesulfovibrio</taxon>
    </lineage>
</organism>
<comment type="subunit">
    <text evidence="4">Homodimer.</text>
</comment>
<name>A0A1B7XPS1_9BACT</name>
<evidence type="ECO:0000313" key="9">
    <source>
        <dbReference type="EMBL" id="OBQ57510.1"/>
    </source>
</evidence>
<dbReference type="STRING" id="1560234.SP90_00210"/>
<evidence type="ECO:0000256" key="5">
    <source>
        <dbReference type="ARBA" id="ARBA00012964"/>
    </source>
</evidence>
<dbReference type="PANTHER" id="PTHR11845">
    <property type="entry name" value="5'-DEOXYNUCLEOTIDASE HDDC2"/>
    <property type="match status" value="1"/>
</dbReference>
<comment type="cofactor">
    <cofactor evidence="3">
        <name>Co(2+)</name>
        <dbReference type="ChEBI" id="CHEBI:48828"/>
    </cofactor>
</comment>
<dbReference type="GO" id="GO:0005737">
    <property type="term" value="C:cytoplasm"/>
    <property type="evidence" value="ECO:0007669"/>
    <property type="project" value="TreeGrafter"/>
</dbReference>
<reference evidence="9 10" key="1">
    <citation type="submission" date="2015-01" db="EMBL/GenBank/DDBJ databases">
        <title>Desulfovibrio sp. JC271 draft genome sequence.</title>
        <authorList>
            <person name="Shivani Y."/>
            <person name="Subhash Y."/>
            <person name="Sasikala C."/>
            <person name="Ramana C.V."/>
        </authorList>
    </citation>
    <scope>NUCLEOTIDE SEQUENCE [LARGE SCALE GENOMIC DNA]</scope>
    <source>
        <strain evidence="9 10">JC271</strain>
    </source>
</reference>
<dbReference type="Pfam" id="PF13023">
    <property type="entry name" value="HD_3"/>
    <property type="match status" value="1"/>
</dbReference>
<dbReference type="EC" id="3.1.3.89" evidence="5"/>
<dbReference type="GO" id="GO:0002953">
    <property type="term" value="F:5'-deoxynucleotidase activity"/>
    <property type="evidence" value="ECO:0007669"/>
    <property type="project" value="UniProtKB-EC"/>
</dbReference>
<dbReference type="InterPro" id="IPR006674">
    <property type="entry name" value="HD_domain"/>
</dbReference>
<evidence type="ECO:0000256" key="6">
    <source>
        <dbReference type="ARBA" id="ARBA00022723"/>
    </source>
</evidence>
<dbReference type="GO" id="GO:0046872">
    <property type="term" value="F:metal ion binding"/>
    <property type="evidence" value="ECO:0007669"/>
    <property type="project" value="UniProtKB-KW"/>
</dbReference>
<dbReference type="SUPFAM" id="SSF109604">
    <property type="entry name" value="HD-domain/PDEase-like"/>
    <property type="match status" value="1"/>
</dbReference>
<evidence type="ECO:0000256" key="2">
    <source>
        <dbReference type="ARBA" id="ARBA00001936"/>
    </source>
</evidence>
<dbReference type="InterPro" id="IPR003607">
    <property type="entry name" value="HD/PDEase_dom"/>
</dbReference>
<sequence>MTACDPQVNLQGREKLTRLADFLFEAGMLRKTPRSGYQFLGSGSENVAEHSFRTAIVGFVLANEAGADPVHTAMMCLFHDFHEARIGDFNYVNRIYNTCDPKAAFTHALEGTGLEQLVLPYWDELEEAESLESKLAQDADQIDLILNLKEEFDLGNKYAGKWMQGAMPRLRTDVGRELAQRITETDHTDWWYKGPDRSWWARKNGKKKAE</sequence>
<dbReference type="EMBL" id="JXMS01000001">
    <property type="protein sequence ID" value="OBQ57510.1"/>
    <property type="molecule type" value="Genomic_DNA"/>
</dbReference>
<evidence type="ECO:0000256" key="4">
    <source>
        <dbReference type="ARBA" id="ARBA00011738"/>
    </source>
</evidence>
<dbReference type="RefSeq" id="WP_066851371.1">
    <property type="nucleotide sequence ID" value="NZ_JXMS01000001.1"/>
</dbReference>
<dbReference type="Proteomes" id="UP000091979">
    <property type="component" value="Unassembled WGS sequence"/>
</dbReference>
<evidence type="ECO:0000256" key="3">
    <source>
        <dbReference type="ARBA" id="ARBA00001941"/>
    </source>
</evidence>
<dbReference type="Gene3D" id="1.10.3210.10">
    <property type="entry name" value="Hypothetical protein af1432"/>
    <property type="match status" value="1"/>
</dbReference>
<dbReference type="InterPro" id="IPR039356">
    <property type="entry name" value="YfbR/HDDC2"/>
</dbReference>
<keyword evidence="10" id="KW-1185">Reference proteome</keyword>
<dbReference type="SMART" id="SM00471">
    <property type="entry name" value="HDc"/>
    <property type="match status" value="1"/>
</dbReference>